<evidence type="ECO:0000256" key="2">
    <source>
        <dbReference type="HAMAP-Rule" id="MF_02087"/>
    </source>
</evidence>
<organism evidence="6 7">
    <name type="scientific">Acetomicrobium thermoterrenum DSM 13490</name>
    <dbReference type="NCBI Taxonomy" id="1120987"/>
    <lineage>
        <taxon>Bacteria</taxon>
        <taxon>Thermotogati</taxon>
        <taxon>Synergistota</taxon>
        <taxon>Synergistia</taxon>
        <taxon>Synergistales</taxon>
        <taxon>Acetomicrobiaceae</taxon>
        <taxon>Acetomicrobium</taxon>
    </lineage>
</organism>
<feature type="modified residue" description="N6-(pyridoxal phosphate)lysine" evidence="2 3">
    <location>
        <position position="39"/>
    </location>
</feature>
<keyword evidence="7" id="KW-1185">Reference proteome</keyword>
<dbReference type="FunFam" id="3.20.20.10:FF:000018">
    <property type="entry name" value="Pyridoxal phosphate homeostasis protein"/>
    <property type="match status" value="1"/>
</dbReference>
<dbReference type="Gene3D" id="3.20.20.10">
    <property type="entry name" value="Alanine racemase"/>
    <property type="match status" value="1"/>
</dbReference>
<dbReference type="PANTHER" id="PTHR10146:SF14">
    <property type="entry name" value="PYRIDOXAL PHOSPHATE HOMEOSTASIS PROTEIN"/>
    <property type="match status" value="1"/>
</dbReference>
<comment type="function">
    <text evidence="2">Pyridoxal 5'-phosphate (PLP)-binding protein, which is involved in PLP homeostasis.</text>
</comment>
<keyword evidence="1 2" id="KW-0663">Pyridoxal phosphate</keyword>
<dbReference type="Pfam" id="PF01168">
    <property type="entry name" value="Ala_racemase_N"/>
    <property type="match status" value="1"/>
</dbReference>
<sequence length="235" mass="26334">MVNLSDIQKNLESVKERIAKTAESVGRMPDQIKLIAVTKNQPLEAMLQASRSGLIDGIGENRVQEAKDKKERWPSDLKLPWHMIGHLQRNKAKLAIQLFDIIQSIDSMDLATVLEKRLAALEKNMEVLIEVNISGEISKYGVDPKDVSSMAEYILRNCPSLKLTGLMGIGPLAKDRKKIISSFVLLRRLKEKTEKDIGLQLHELSMGMSDDFELAIKEGSTMVRIGRAIFGPRVD</sequence>
<dbReference type="EMBL" id="FNPD01000010">
    <property type="protein sequence ID" value="SDY07694.1"/>
    <property type="molecule type" value="Genomic_DNA"/>
</dbReference>
<protein>
    <recommendedName>
        <fullName evidence="2">Pyridoxal phosphate homeostasis protein</fullName>
        <shortName evidence="2">PLP homeostasis protein</shortName>
    </recommendedName>
</protein>
<dbReference type="CDD" id="cd00635">
    <property type="entry name" value="PLPDE_III_YBL036c_like"/>
    <property type="match status" value="1"/>
</dbReference>
<dbReference type="AlphaFoldDB" id="A0A1H3GYT2"/>
<evidence type="ECO:0000256" key="4">
    <source>
        <dbReference type="RuleBase" id="RU004514"/>
    </source>
</evidence>
<evidence type="ECO:0000313" key="7">
    <source>
        <dbReference type="Proteomes" id="UP000199266"/>
    </source>
</evidence>
<evidence type="ECO:0000313" key="6">
    <source>
        <dbReference type="EMBL" id="SDY07694.1"/>
    </source>
</evidence>
<dbReference type="InterPro" id="IPR001608">
    <property type="entry name" value="Ala_racemase_N"/>
</dbReference>
<gene>
    <name evidence="6" type="ORF">SAMN03080603_01697</name>
</gene>
<feature type="domain" description="Alanine racemase N-terminal" evidence="5">
    <location>
        <begin position="11"/>
        <end position="232"/>
    </location>
</feature>
<evidence type="ECO:0000259" key="5">
    <source>
        <dbReference type="Pfam" id="PF01168"/>
    </source>
</evidence>
<accession>A0A1H3GYT2</accession>
<evidence type="ECO:0000256" key="1">
    <source>
        <dbReference type="ARBA" id="ARBA00022898"/>
    </source>
</evidence>
<evidence type="ECO:0000256" key="3">
    <source>
        <dbReference type="PIRSR" id="PIRSR004848-1"/>
    </source>
</evidence>
<proteinExistence type="inferred from homology"/>
<dbReference type="InterPro" id="IPR011078">
    <property type="entry name" value="PyrdxlP_homeostasis"/>
</dbReference>
<comment type="similarity">
    <text evidence="2 4">Belongs to the pyridoxal phosphate-binding protein YggS/PROSC family.</text>
</comment>
<dbReference type="Proteomes" id="UP000199266">
    <property type="component" value="Unassembled WGS sequence"/>
</dbReference>
<name>A0A1H3GYT2_9BACT</name>
<dbReference type="NCBIfam" id="TIGR00044">
    <property type="entry name" value="YggS family pyridoxal phosphate-dependent enzyme"/>
    <property type="match status" value="1"/>
</dbReference>
<dbReference type="PIRSF" id="PIRSF004848">
    <property type="entry name" value="YBL036c_PLPDEIII"/>
    <property type="match status" value="1"/>
</dbReference>
<dbReference type="HAMAP" id="MF_02087">
    <property type="entry name" value="PLP_homeostasis"/>
    <property type="match status" value="1"/>
</dbReference>
<reference evidence="7" key="1">
    <citation type="submission" date="2016-10" db="EMBL/GenBank/DDBJ databases">
        <authorList>
            <person name="Varghese N."/>
            <person name="Submissions S."/>
        </authorList>
    </citation>
    <scope>NUCLEOTIDE SEQUENCE [LARGE SCALE GENOMIC DNA]</scope>
    <source>
        <strain evidence="7">DSM 13490</strain>
    </source>
</reference>
<comment type="cofactor">
    <cofactor evidence="3">
        <name>pyridoxal 5'-phosphate</name>
        <dbReference type="ChEBI" id="CHEBI:597326"/>
    </cofactor>
</comment>
<dbReference type="SUPFAM" id="SSF51419">
    <property type="entry name" value="PLP-binding barrel"/>
    <property type="match status" value="1"/>
</dbReference>
<dbReference type="GO" id="GO:0030170">
    <property type="term" value="F:pyridoxal phosphate binding"/>
    <property type="evidence" value="ECO:0007669"/>
    <property type="project" value="UniProtKB-UniRule"/>
</dbReference>
<dbReference type="PANTHER" id="PTHR10146">
    <property type="entry name" value="PROLINE SYNTHETASE CO-TRANSCRIBED BACTERIAL HOMOLOG PROTEIN"/>
    <property type="match status" value="1"/>
</dbReference>
<dbReference type="InterPro" id="IPR029066">
    <property type="entry name" value="PLP-binding_barrel"/>
</dbReference>